<accession>A0A0W8FDZ0</accession>
<protein>
    <recommendedName>
        <fullName evidence="2">alpha,alpha-trehalose-phosphate synthase (UDP-forming)</fullName>
        <ecNumber evidence="2">2.4.1.15</ecNumber>
    </recommendedName>
</protein>
<name>A0A0W8FDZ0_9ZZZZ</name>
<keyword evidence="4 6" id="KW-0808">Transferase</keyword>
<comment type="caution">
    <text evidence="6">The sequence shown here is derived from an EMBL/GenBank/DDBJ whole genome shotgun (WGS) entry which is preliminary data.</text>
</comment>
<dbReference type="SUPFAM" id="SSF53756">
    <property type="entry name" value="UDP-Glycosyltransferase/glycogen phosphorylase"/>
    <property type="match status" value="1"/>
</dbReference>
<dbReference type="Gene3D" id="3.40.50.1000">
    <property type="entry name" value="HAD superfamily/HAD-like"/>
    <property type="match status" value="1"/>
</dbReference>
<dbReference type="GO" id="GO:0004805">
    <property type="term" value="F:trehalose-phosphatase activity"/>
    <property type="evidence" value="ECO:0007669"/>
    <property type="project" value="TreeGrafter"/>
</dbReference>
<dbReference type="CDD" id="cd03788">
    <property type="entry name" value="GT20_TPS"/>
    <property type="match status" value="1"/>
</dbReference>
<evidence type="ECO:0000313" key="6">
    <source>
        <dbReference type="EMBL" id="KUG19093.1"/>
    </source>
</evidence>
<keyword evidence="3 6" id="KW-0328">Glycosyltransferase</keyword>
<dbReference type="SUPFAM" id="SSF56784">
    <property type="entry name" value="HAD-like"/>
    <property type="match status" value="1"/>
</dbReference>
<dbReference type="AlphaFoldDB" id="A0A0W8FDZ0"/>
<proteinExistence type="inferred from homology"/>
<dbReference type="EMBL" id="LNQE01001328">
    <property type="protein sequence ID" value="KUG19093.1"/>
    <property type="molecule type" value="Genomic_DNA"/>
</dbReference>
<keyword evidence="6" id="KW-0378">Hydrolase</keyword>
<dbReference type="GO" id="GO:0005992">
    <property type="term" value="P:trehalose biosynthetic process"/>
    <property type="evidence" value="ECO:0007669"/>
    <property type="project" value="InterPro"/>
</dbReference>
<dbReference type="NCBIfam" id="TIGR00685">
    <property type="entry name" value="T6PP"/>
    <property type="match status" value="1"/>
</dbReference>
<dbReference type="CDD" id="cd01627">
    <property type="entry name" value="HAD_TPP"/>
    <property type="match status" value="1"/>
</dbReference>
<comment type="catalytic activity">
    <reaction evidence="5">
        <text>D-glucose 6-phosphate + UDP-alpha-D-glucose = alpha,alpha-trehalose 6-phosphate + UDP + H(+)</text>
        <dbReference type="Rhea" id="RHEA:18889"/>
        <dbReference type="ChEBI" id="CHEBI:15378"/>
        <dbReference type="ChEBI" id="CHEBI:58223"/>
        <dbReference type="ChEBI" id="CHEBI:58429"/>
        <dbReference type="ChEBI" id="CHEBI:58885"/>
        <dbReference type="ChEBI" id="CHEBI:61548"/>
        <dbReference type="EC" id="2.4.1.15"/>
    </reaction>
</comment>
<evidence type="ECO:0000256" key="4">
    <source>
        <dbReference type="ARBA" id="ARBA00022679"/>
    </source>
</evidence>
<comment type="similarity">
    <text evidence="1">In the C-terminal section; belongs to the trehalose phosphatase family.</text>
</comment>
<dbReference type="EC" id="2.4.1.15" evidence="2"/>
<dbReference type="PANTHER" id="PTHR10788">
    <property type="entry name" value="TREHALOSE-6-PHOSPHATE SYNTHASE"/>
    <property type="match status" value="1"/>
</dbReference>
<dbReference type="NCBIfam" id="TIGR01484">
    <property type="entry name" value="HAD-SF-IIB"/>
    <property type="match status" value="1"/>
</dbReference>
<dbReference type="NCBIfam" id="NF011071">
    <property type="entry name" value="PRK14501.1"/>
    <property type="match status" value="1"/>
</dbReference>
<sequence>MSRLLIVSNRLPISISKRIGELRFQRSAGGLATGVGSFYKSYESIWVGWPGITVRKKQQDEREKIVKALQAEKCHPVFLSQYDVRKYYDGFCNNTIWPLFHYFNHYADYDRQFWGVNKRVNETFCNAVVEVAEPGDTIWIHDYQLMLLPQMVREHLPDAKIGFFLHIPFPSYEIFRLLPWRVEILEGLLGADLIGFHTYDYVRHFLSSVRRILGYEHTLGEITAGSRVVRVDMFPMGIDFEQFSDAVGRPEVQEEIRRTRKKNGRRKIILSFDRLDYTKGIPLRLEAFDTFLEKKPEYREKISLIMVAVPSRTSIGLYQALKQQIDEMVGRINGKYGTADWLPIQYFYNFLPFETLIAYYNAADVALVTPLRDGMNLMAKEFIATKVDGKGVLILSEMAGAAQELGEAILVNPNDQEAVVAAIETALTMPEKEQIERNRIMQRRLKRYHIRHWADDFLTRLDDTRKTQQERSEQILTPSIKNQLAADYCTGKNRLILLDYDGTLVPFAAKPEKAVPDSGVRKLLEQLATDPYNDLVIISGRDRKTLDEWFGALDVGIIAEHGVWIRERGEEWRMIEPLSTEWKEEVRPILELYADRTPGAFIEEKDYSLVWHYRKAEPGLGSLRVAELKDDLLHLTSNLNVAVLEGNKVIEIKNAMINKGRAAMTWLSGRTWDFIMAVGDDRTDEDLFEVLPASAYSIKIGHAPSKARFNLASQRQVIPLLRYCIDRDREAVRMPLDGSDKHRRLSLGQH</sequence>
<dbReference type="InterPro" id="IPR012766">
    <property type="entry name" value="Trehalose_OtsA"/>
</dbReference>
<evidence type="ECO:0000256" key="5">
    <source>
        <dbReference type="ARBA" id="ARBA00048039"/>
    </source>
</evidence>
<dbReference type="NCBIfam" id="TIGR02400">
    <property type="entry name" value="trehalose_OtsA"/>
    <property type="match status" value="1"/>
</dbReference>
<dbReference type="GO" id="GO:0005829">
    <property type="term" value="C:cytosol"/>
    <property type="evidence" value="ECO:0007669"/>
    <property type="project" value="TreeGrafter"/>
</dbReference>
<dbReference type="InterPro" id="IPR006379">
    <property type="entry name" value="HAD-SF_hydro_IIB"/>
</dbReference>
<dbReference type="GO" id="GO:0003825">
    <property type="term" value="F:alpha,alpha-trehalose-phosphate synthase (UDP-forming) activity"/>
    <property type="evidence" value="ECO:0007669"/>
    <property type="project" value="UniProtKB-EC"/>
</dbReference>
<evidence type="ECO:0000256" key="1">
    <source>
        <dbReference type="ARBA" id="ARBA00006330"/>
    </source>
</evidence>
<dbReference type="InterPro" id="IPR023214">
    <property type="entry name" value="HAD_sf"/>
</dbReference>
<evidence type="ECO:0000256" key="3">
    <source>
        <dbReference type="ARBA" id="ARBA00022676"/>
    </source>
</evidence>
<dbReference type="Pfam" id="PF00982">
    <property type="entry name" value="Glyco_transf_20"/>
    <property type="match status" value="1"/>
</dbReference>
<dbReference type="Gene3D" id="3.30.70.1020">
    <property type="entry name" value="Trehalose-6-phosphate phosphatase related protein, domain 2"/>
    <property type="match status" value="1"/>
</dbReference>
<dbReference type="InterPro" id="IPR001830">
    <property type="entry name" value="Glyco_trans_20"/>
</dbReference>
<dbReference type="PANTHER" id="PTHR10788:SF106">
    <property type="entry name" value="BCDNA.GH08860"/>
    <property type="match status" value="1"/>
</dbReference>
<reference evidence="6" key="1">
    <citation type="journal article" date="2015" name="Proc. Natl. Acad. Sci. U.S.A.">
        <title>Networks of energetic and metabolic interactions define dynamics in microbial communities.</title>
        <authorList>
            <person name="Embree M."/>
            <person name="Liu J.K."/>
            <person name="Al-Bassam M.M."/>
            <person name="Zengler K."/>
        </authorList>
    </citation>
    <scope>NUCLEOTIDE SEQUENCE</scope>
</reference>
<evidence type="ECO:0000256" key="2">
    <source>
        <dbReference type="ARBA" id="ARBA00012538"/>
    </source>
</evidence>
<dbReference type="InterPro" id="IPR036412">
    <property type="entry name" value="HAD-like_sf"/>
</dbReference>
<gene>
    <name evidence="6" type="ORF">ASZ90_011203</name>
</gene>
<dbReference type="InterPro" id="IPR003337">
    <property type="entry name" value="Trehalose_PPase"/>
</dbReference>
<dbReference type="Gene3D" id="3.40.50.2000">
    <property type="entry name" value="Glycogen Phosphorylase B"/>
    <property type="match status" value="2"/>
</dbReference>
<dbReference type="Pfam" id="PF02358">
    <property type="entry name" value="Trehalose_PPase"/>
    <property type="match status" value="1"/>
</dbReference>
<organism evidence="6">
    <name type="scientific">hydrocarbon metagenome</name>
    <dbReference type="NCBI Taxonomy" id="938273"/>
    <lineage>
        <taxon>unclassified sequences</taxon>
        <taxon>metagenomes</taxon>
        <taxon>ecological metagenomes</taxon>
    </lineage>
</organism>